<dbReference type="InterPro" id="IPR011009">
    <property type="entry name" value="Kinase-like_dom_sf"/>
</dbReference>
<sequence>MDLDPIRRFDGFKTDAYSMGAVLVCLLFGINFTGRQRNLALFINQVSWQTRPIDLLLRLIAINLLIPYPQLRWDTRQLVQVFNDHRALLVEFYSAFYTWLYTNSSMVPILHLIDNLIEEEHGFSQQ</sequence>
<evidence type="ECO:0000313" key="2">
    <source>
        <dbReference type="EMBL" id="GFO12130.1"/>
    </source>
</evidence>
<dbReference type="Proteomes" id="UP000735302">
    <property type="component" value="Unassembled WGS sequence"/>
</dbReference>
<proteinExistence type="predicted"/>
<protein>
    <recommendedName>
        <fullName evidence="4">Protein kinase domain-containing protein</fullName>
    </recommendedName>
</protein>
<accession>A0AAV4AUW3</accession>
<gene>
    <name evidence="2" type="ORF">PoB_003863500</name>
</gene>
<comment type="caution">
    <text evidence="2">The sequence shown here is derived from an EMBL/GenBank/DDBJ whole genome shotgun (WGS) entry which is preliminary data.</text>
</comment>
<evidence type="ECO:0000256" key="1">
    <source>
        <dbReference type="SAM" id="Phobius"/>
    </source>
</evidence>
<evidence type="ECO:0008006" key="4">
    <source>
        <dbReference type="Google" id="ProtNLM"/>
    </source>
</evidence>
<feature type="transmembrane region" description="Helical" evidence="1">
    <location>
        <begin position="16"/>
        <end position="34"/>
    </location>
</feature>
<dbReference type="AlphaFoldDB" id="A0AAV4AUW3"/>
<keyword evidence="1" id="KW-0812">Transmembrane</keyword>
<organism evidence="2 3">
    <name type="scientific">Plakobranchus ocellatus</name>
    <dbReference type="NCBI Taxonomy" id="259542"/>
    <lineage>
        <taxon>Eukaryota</taxon>
        <taxon>Metazoa</taxon>
        <taxon>Spiralia</taxon>
        <taxon>Lophotrochozoa</taxon>
        <taxon>Mollusca</taxon>
        <taxon>Gastropoda</taxon>
        <taxon>Heterobranchia</taxon>
        <taxon>Euthyneura</taxon>
        <taxon>Panpulmonata</taxon>
        <taxon>Sacoglossa</taxon>
        <taxon>Placobranchoidea</taxon>
        <taxon>Plakobranchidae</taxon>
        <taxon>Plakobranchus</taxon>
    </lineage>
</organism>
<keyword evidence="1" id="KW-0472">Membrane</keyword>
<dbReference type="EMBL" id="BLXT01004371">
    <property type="protein sequence ID" value="GFO12130.1"/>
    <property type="molecule type" value="Genomic_DNA"/>
</dbReference>
<dbReference type="SUPFAM" id="SSF56112">
    <property type="entry name" value="Protein kinase-like (PK-like)"/>
    <property type="match status" value="1"/>
</dbReference>
<keyword evidence="3" id="KW-1185">Reference proteome</keyword>
<evidence type="ECO:0000313" key="3">
    <source>
        <dbReference type="Proteomes" id="UP000735302"/>
    </source>
</evidence>
<name>A0AAV4AUW3_9GAST</name>
<keyword evidence="1" id="KW-1133">Transmembrane helix</keyword>
<reference evidence="2 3" key="1">
    <citation type="journal article" date="2021" name="Elife">
        <title>Chloroplast acquisition without the gene transfer in kleptoplastic sea slugs, Plakobranchus ocellatus.</title>
        <authorList>
            <person name="Maeda T."/>
            <person name="Takahashi S."/>
            <person name="Yoshida T."/>
            <person name="Shimamura S."/>
            <person name="Takaki Y."/>
            <person name="Nagai Y."/>
            <person name="Toyoda A."/>
            <person name="Suzuki Y."/>
            <person name="Arimoto A."/>
            <person name="Ishii H."/>
            <person name="Satoh N."/>
            <person name="Nishiyama T."/>
            <person name="Hasebe M."/>
            <person name="Maruyama T."/>
            <person name="Minagawa J."/>
            <person name="Obokata J."/>
            <person name="Shigenobu S."/>
        </authorList>
    </citation>
    <scope>NUCLEOTIDE SEQUENCE [LARGE SCALE GENOMIC DNA]</scope>
</reference>